<dbReference type="OrthoDB" id="265717at2759"/>
<dbReference type="Pfam" id="PF00856">
    <property type="entry name" value="SET"/>
    <property type="match status" value="1"/>
</dbReference>
<comment type="caution">
    <text evidence="3">The sequence shown here is derived from an EMBL/GenBank/DDBJ whole genome shotgun (WGS) entry which is preliminary data.</text>
</comment>
<reference evidence="3" key="1">
    <citation type="submission" date="2022-07" db="EMBL/GenBank/DDBJ databases">
        <title>Phylogenomic reconstructions and comparative analyses of Kickxellomycotina fungi.</title>
        <authorList>
            <person name="Reynolds N.K."/>
            <person name="Stajich J.E."/>
            <person name="Barry K."/>
            <person name="Grigoriev I.V."/>
            <person name="Crous P."/>
            <person name="Smith M.E."/>
        </authorList>
    </citation>
    <scope>NUCLEOTIDE SEQUENCE</scope>
    <source>
        <strain evidence="3">RSA 567</strain>
    </source>
</reference>
<feature type="domain" description="SET" evidence="2">
    <location>
        <begin position="74"/>
        <end position="263"/>
    </location>
</feature>
<dbReference type="Gene3D" id="1.10.220.160">
    <property type="match status" value="1"/>
</dbReference>
<protein>
    <recommendedName>
        <fullName evidence="2">SET domain-containing protein</fullName>
    </recommendedName>
</protein>
<evidence type="ECO:0000313" key="4">
    <source>
        <dbReference type="Proteomes" id="UP001151582"/>
    </source>
</evidence>
<organism evidence="3 4">
    <name type="scientific">Dimargaris verticillata</name>
    <dbReference type="NCBI Taxonomy" id="2761393"/>
    <lineage>
        <taxon>Eukaryota</taxon>
        <taxon>Fungi</taxon>
        <taxon>Fungi incertae sedis</taxon>
        <taxon>Zoopagomycota</taxon>
        <taxon>Kickxellomycotina</taxon>
        <taxon>Dimargaritomycetes</taxon>
        <taxon>Dimargaritales</taxon>
        <taxon>Dimargaritaceae</taxon>
        <taxon>Dimargaris</taxon>
    </lineage>
</organism>
<dbReference type="AlphaFoldDB" id="A0A9W8B3E9"/>
<keyword evidence="4" id="KW-1185">Reference proteome</keyword>
<evidence type="ECO:0000259" key="2">
    <source>
        <dbReference type="PROSITE" id="PS50280"/>
    </source>
</evidence>
<name>A0A9W8B3E9_9FUNG</name>
<feature type="region of interest" description="Disordered" evidence="1">
    <location>
        <begin position="1"/>
        <end position="59"/>
    </location>
</feature>
<dbReference type="InterPro" id="IPR050869">
    <property type="entry name" value="H3K4_H4K5_MeTrfase"/>
</dbReference>
<dbReference type="InterPro" id="IPR046341">
    <property type="entry name" value="SET_dom_sf"/>
</dbReference>
<feature type="compositionally biased region" description="Polar residues" evidence="1">
    <location>
        <begin position="15"/>
        <end position="34"/>
    </location>
</feature>
<dbReference type="InterPro" id="IPR001214">
    <property type="entry name" value="SET_dom"/>
</dbReference>
<gene>
    <name evidence="3" type="ORF">H4R34_002724</name>
</gene>
<dbReference type="GO" id="GO:0005634">
    <property type="term" value="C:nucleus"/>
    <property type="evidence" value="ECO:0007669"/>
    <property type="project" value="TreeGrafter"/>
</dbReference>
<dbReference type="PANTHER" id="PTHR12197">
    <property type="entry name" value="HISTONE-LYSINE N-METHYLTRANSFERASE SMYD"/>
    <property type="match status" value="1"/>
</dbReference>
<dbReference type="SMART" id="SM00317">
    <property type="entry name" value="SET"/>
    <property type="match status" value="1"/>
</dbReference>
<sequence length="500" mass="55117">MPRNYRQRPEPPPDSNGSLESDSGTLYPTPSVASASVDKFPESKAANTALPKNDQSRRNTDPECITQFLQNAYVDLYLQSIPGKGRGLRTKAPIAAGSGAATVGDSLLRYNNVPNASVFDIAPGAPHILPTWGRALHRLISNPAQHASMMHAAQTMPEFDASKVPLDEVQQYGQVVALTQSLLPNHQQLPPRQLFTMAAKLRINSFGWADAEQVPFGCSFLPGLALLNHDCNPNCAVVFEQRKAHLRALQPVEAGAELTISYIDLTLPQPWRQQELHSIYQFRCACSVCSNPQLATELQKHAFRCAQKDCTGTVPIALSEANLLSSEMTAREVCLDCGTQLNLASQGLQHQLRKAYTDLRAAHDLQFKDVEQARIKAQHVSEQLRRFVWPTHHLQVDATQLWQTTMLLLLNGSTPPIQAAQLALQLCHHMGQVLPPSSPILAVQHYTAAKLILATRTTLTADERLKVTKAMRFVQLTQGINSPLYTSLEDDLRACAMELP</sequence>
<proteinExistence type="predicted"/>
<dbReference type="EMBL" id="JANBQB010000205">
    <property type="protein sequence ID" value="KAJ1979715.1"/>
    <property type="molecule type" value="Genomic_DNA"/>
</dbReference>
<dbReference type="SUPFAM" id="SSF82199">
    <property type="entry name" value="SET domain"/>
    <property type="match status" value="1"/>
</dbReference>
<dbReference type="Proteomes" id="UP001151582">
    <property type="component" value="Unassembled WGS sequence"/>
</dbReference>
<dbReference type="PROSITE" id="PS50280">
    <property type="entry name" value="SET"/>
    <property type="match status" value="1"/>
</dbReference>
<dbReference type="PANTHER" id="PTHR12197:SF251">
    <property type="entry name" value="EG:BACR7C10.4 PROTEIN"/>
    <property type="match status" value="1"/>
</dbReference>
<evidence type="ECO:0000313" key="3">
    <source>
        <dbReference type="EMBL" id="KAJ1979715.1"/>
    </source>
</evidence>
<accession>A0A9W8B3E9</accession>
<dbReference type="Gene3D" id="2.170.270.10">
    <property type="entry name" value="SET domain"/>
    <property type="match status" value="1"/>
</dbReference>
<evidence type="ECO:0000256" key="1">
    <source>
        <dbReference type="SAM" id="MobiDB-lite"/>
    </source>
</evidence>